<name>A0AAN6PZS0_9PEZI</name>
<comment type="similarity">
    <text evidence="5">Belongs to the SAT4 family.</text>
</comment>
<feature type="domain" description="Rhodopsin" evidence="8">
    <location>
        <begin position="203"/>
        <end position="296"/>
    </location>
</feature>
<evidence type="ECO:0000256" key="4">
    <source>
        <dbReference type="ARBA" id="ARBA00023136"/>
    </source>
</evidence>
<feature type="transmembrane region" description="Helical" evidence="7">
    <location>
        <begin position="20"/>
        <end position="39"/>
    </location>
</feature>
<dbReference type="AlphaFoldDB" id="A0AAN6PZS0"/>
<comment type="caution">
    <text evidence="9">The sequence shown here is derived from an EMBL/GenBank/DDBJ whole genome shotgun (WGS) entry which is preliminary data.</text>
</comment>
<proteinExistence type="inferred from homology"/>
<feature type="transmembrane region" description="Helical" evidence="7">
    <location>
        <begin position="59"/>
        <end position="80"/>
    </location>
</feature>
<evidence type="ECO:0000256" key="5">
    <source>
        <dbReference type="ARBA" id="ARBA00038359"/>
    </source>
</evidence>
<evidence type="ECO:0000256" key="1">
    <source>
        <dbReference type="ARBA" id="ARBA00004141"/>
    </source>
</evidence>
<dbReference type="PANTHER" id="PTHR33048">
    <property type="entry name" value="PTH11-LIKE INTEGRAL MEMBRANE PROTEIN (AFU_ORTHOLOGUE AFUA_5G11245)"/>
    <property type="match status" value="1"/>
</dbReference>
<dbReference type="Proteomes" id="UP001305647">
    <property type="component" value="Unassembled WGS sequence"/>
</dbReference>
<evidence type="ECO:0000256" key="7">
    <source>
        <dbReference type="SAM" id="Phobius"/>
    </source>
</evidence>
<evidence type="ECO:0000313" key="9">
    <source>
        <dbReference type="EMBL" id="KAK4099095.1"/>
    </source>
</evidence>
<accession>A0AAN6PZS0</accession>
<protein>
    <recommendedName>
        <fullName evidence="8">Rhodopsin domain-containing protein</fullName>
    </recommendedName>
</protein>
<reference evidence="9" key="2">
    <citation type="submission" date="2023-05" db="EMBL/GenBank/DDBJ databases">
        <authorList>
            <consortium name="Lawrence Berkeley National Laboratory"/>
            <person name="Steindorff A."/>
            <person name="Hensen N."/>
            <person name="Bonometti L."/>
            <person name="Westerberg I."/>
            <person name="Brannstrom I.O."/>
            <person name="Guillou S."/>
            <person name="Cros-Aarteil S."/>
            <person name="Calhoun S."/>
            <person name="Haridas S."/>
            <person name="Kuo A."/>
            <person name="Mondo S."/>
            <person name="Pangilinan J."/>
            <person name="Riley R."/>
            <person name="Labutti K."/>
            <person name="Andreopoulos B."/>
            <person name="Lipzen A."/>
            <person name="Chen C."/>
            <person name="Yanf M."/>
            <person name="Daum C."/>
            <person name="Ng V."/>
            <person name="Clum A."/>
            <person name="Ohm R."/>
            <person name="Martin F."/>
            <person name="Silar P."/>
            <person name="Natvig D."/>
            <person name="Lalanne C."/>
            <person name="Gautier V."/>
            <person name="Ament-Velasquez S.L."/>
            <person name="Kruys A."/>
            <person name="Hutchinson M.I."/>
            <person name="Powell A.J."/>
            <person name="Barry K."/>
            <person name="Miller A.N."/>
            <person name="Grigoriev I.V."/>
            <person name="Debuchy R."/>
            <person name="Gladieux P."/>
            <person name="Thoren M.H."/>
            <person name="Johannesson H."/>
        </authorList>
    </citation>
    <scope>NUCLEOTIDE SEQUENCE</scope>
    <source>
        <strain evidence="9">CBS 757.83</strain>
    </source>
</reference>
<dbReference type="InterPro" id="IPR052337">
    <property type="entry name" value="SAT4-like"/>
</dbReference>
<feature type="domain" description="Rhodopsin" evidence="8">
    <location>
        <begin position="39"/>
        <end position="182"/>
    </location>
</feature>
<evidence type="ECO:0000256" key="2">
    <source>
        <dbReference type="ARBA" id="ARBA00022692"/>
    </source>
</evidence>
<feature type="compositionally biased region" description="Basic and acidic residues" evidence="6">
    <location>
        <begin position="347"/>
        <end position="374"/>
    </location>
</feature>
<feature type="region of interest" description="Disordered" evidence="6">
    <location>
        <begin position="313"/>
        <end position="374"/>
    </location>
</feature>
<feature type="transmembrane region" description="Helical" evidence="7">
    <location>
        <begin position="271"/>
        <end position="291"/>
    </location>
</feature>
<reference evidence="9" key="1">
    <citation type="journal article" date="2023" name="Mol. Phylogenet. Evol.">
        <title>Genome-scale phylogeny and comparative genomics of the fungal order Sordariales.</title>
        <authorList>
            <person name="Hensen N."/>
            <person name="Bonometti L."/>
            <person name="Westerberg I."/>
            <person name="Brannstrom I.O."/>
            <person name="Guillou S."/>
            <person name="Cros-Aarteil S."/>
            <person name="Calhoun S."/>
            <person name="Haridas S."/>
            <person name="Kuo A."/>
            <person name="Mondo S."/>
            <person name="Pangilinan J."/>
            <person name="Riley R."/>
            <person name="LaButti K."/>
            <person name="Andreopoulos B."/>
            <person name="Lipzen A."/>
            <person name="Chen C."/>
            <person name="Yan M."/>
            <person name="Daum C."/>
            <person name="Ng V."/>
            <person name="Clum A."/>
            <person name="Steindorff A."/>
            <person name="Ohm R.A."/>
            <person name="Martin F."/>
            <person name="Silar P."/>
            <person name="Natvig D.O."/>
            <person name="Lalanne C."/>
            <person name="Gautier V."/>
            <person name="Ament-Velasquez S.L."/>
            <person name="Kruys A."/>
            <person name="Hutchinson M.I."/>
            <person name="Powell A.J."/>
            <person name="Barry K."/>
            <person name="Miller A.N."/>
            <person name="Grigoriev I.V."/>
            <person name="Debuchy R."/>
            <person name="Gladieux P."/>
            <person name="Hiltunen Thoren M."/>
            <person name="Johannesson H."/>
        </authorList>
    </citation>
    <scope>NUCLEOTIDE SEQUENCE</scope>
    <source>
        <strain evidence="9">CBS 757.83</strain>
    </source>
</reference>
<feature type="transmembrane region" description="Helical" evidence="7">
    <location>
        <begin position="206"/>
        <end position="225"/>
    </location>
</feature>
<organism evidence="9 10">
    <name type="scientific">Parathielavia hyrcaniae</name>
    <dbReference type="NCBI Taxonomy" id="113614"/>
    <lineage>
        <taxon>Eukaryota</taxon>
        <taxon>Fungi</taxon>
        <taxon>Dikarya</taxon>
        <taxon>Ascomycota</taxon>
        <taxon>Pezizomycotina</taxon>
        <taxon>Sordariomycetes</taxon>
        <taxon>Sordariomycetidae</taxon>
        <taxon>Sordariales</taxon>
        <taxon>Chaetomiaceae</taxon>
        <taxon>Parathielavia</taxon>
    </lineage>
</organism>
<dbReference type="Pfam" id="PF20684">
    <property type="entry name" value="Fung_rhodopsin"/>
    <property type="match status" value="2"/>
</dbReference>
<evidence type="ECO:0000256" key="6">
    <source>
        <dbReference type="SAM" id="MobiDB-lite"/>
    </source>
</evidence>
<gene>
    <name evidence="9" type="ORF">N658DRAFT_498687</name>
</gene>
<feature type="transmembrane region" description="Helical" evidence="7">
    <location>
        <begin position="132"/>
        <end position="153"/>
    </location>
</feature>
<dbReference type="PANTHER" id="PTHR33048:SF42">
    <property type="entry name" value="INTEGRAL MEMBRANE PROTEIN"/>
    <property type="match status" value="1"/>
</dbReference>
<keyword evidence="4 7" id="KW-0472">Membrane</keyword>
<feature type="transmembrane region" description="Helical" evidence="7">
    <location>
        <begin position="237"/>
        <end position="259"/>
    </location>
</feature>
<dbReference type="InterPro" id="IPR049326">
    <property type="entry name" value="Rhodopsin_dom_fungi"/>
</dbReference>
<keyword evidence="3 7" id="KW-1133">Transmembrane helix</keyword>
<evidence type="ECO:0000259" key="8">
    <source>
        <dbReference type="Pfam" id="PF20684"/>
    </source>
</evidence>
<evidence type="ECO:0000256" key="3">
    <source>
        <dbReference type="ARBA" id="ARBA00022989"/>
    </source>
</evidence>
<feature type="transmembrane region" description="Helical" evidence="7">
    <location>
        <begin position="92"/>
        <end position="112"/>
    </location>
</feature>
<dbReference type="GO" id="GO:0016020">
    <property type="term" value="C:membrane"/>
    <property type="evidence" value="ECO:0007669"/>
    <property type="project" value="UniProtKB-SubCell"/>
</dbReference>
<keyword evidence="10" id="KW-1185">Reference proteome</keyword>
<sequence length="374" mass="41633">MAGPHNWTRDTAPPGEHLGLYLNRVIWALAALSGLFLGLRLFSKLWRHRGLWWDDHFLIASWVALVVSCSLQSVGVTYGLGRLYAELDEPTINAISLYSMIAGFGSILATCWSKTSLAISLLRLSDGWVRWLVWLIIVSVNLVLGSNGAIQWVQCWPIHKRWNYMMEGTCFDPKVVQDYNAFIAGEHHKAKCTEGTVDGMKLTHSAAFSGFMDIVLALLPWKIIWTVSINKREKLGALVAMSAGLISGVMAFLKIRTLYVIGNDNTTTVDLFIFGTAEPATMIMAASIPLLRALLVRRDRHPEPTTTFIELADRRRKTATSPPPPESSAIRLVGKESADSESWAKVSHLEAARPRGHYHDTDRGVLEQKPEWAG</sequence>
<keyword evidence="2 7" id="KW-0812">Transmembrane</keyword>
<dbReference type="EMBL" id="MU863652">
    <property type="protein sequence ID" value="KAK4099095.1"/>
    <property type="molecule type" value="Genomic_DNA"/>
</dbReference>
<comment type="subcellular location">
    <subcellularLocation>
        <location evidence="1">Membrane</location>
        <topology evidence="1">Multi-pass membrane protein</topology>
    </subcellularLocation>
</comment>
<evidence type="ECO:0000313" key="10">
    <source>
        <dbReference type="Proteomes" id="UP001305647"/>
    </source>
</evidence>